<keyword evidence="1" id="KW-1133">Transmembrane helix</keyword>
<dbReference type="AlphaFoldDB" id="A0A9Q8X2G2"/>
<evidence type="ECO:0000313" key="3">
    <source>
        <dbReference type="Proteomes" id="UP001056381"/>
    </source>
</evidence>
<dbReference type="EMBL" id="CP097966">
    <property type="protein sequence ID" value="URQ63680.1"/>
    <property type="molecule type" value="Genomic_DNA"/>
</dbReference>
<gene>
    <name evidence="2" type="ORF">M9B40_02645</name>
</gene>
<feature type="transmembrane region" description="Helical" evidence="1">
    <location>
        <begin position="14"/>
        <end position="37"/>
    </location>
</feature>
<dbReference type="Proteomes" id="UP001056381">
    <property type="component" value="Chromosome"/>
</dbReference>
<keyword evidence="1" id="KW-0812">Transmembrane</keyword>
<evidence type="ECO:0000256" key="1">
    <source>
        <dbReference type="SAM" id="Phobius"/>
    </source>
</evidence>
<keyword evidence="1" id="KW-0472">Membrane</keyword>
<keyword evidence="3" id="KW-1185">Reference proteome</keyword>
<dbReference type="InterPro" id="IPR012902">
    <property type="entry name" value="N_methyl_site"/>
</dbReference>
<organism evidence="2 3">
    <name type="scientific">SAR86 cluster bacterium</name>
    <dbReference type="NCBI Taxonomy" id="2030880"/>
    <lineage>
        <taxon>Bacteria</taxon>
        <taxon>Pseudomonadati</taxon>
        <taxon>Pseudomonadota</taxon>
        <taxon>Gammaproteobacteria</taxon>
        <taxon>SAR86 cluster</taxon>
    </lineage>
</organism>
<proteinExistence type="predicted"/>
<accession>A0A9Q8X2G2</accession>
<sequence length="115" mass="13415">MMKLLNYKKITKGFSLIEVVVSLLILSITFTAFSLLLDQNLKAQLQKEKYVYKTTKEINLLTLYSNRSTTNDVLLKNFLGVKKEREKILSSFGIRREIEIIFIDGDKEIKIKIIR</sequence>
<dbReference type="PROSITE" id="PS00409">
    <property type="entry name" value="PROKAR_NTER_METHYL"/>
    <property type="match status" value="1"/>
</dbReference>
<evidence type="ECO:0000313" key="2">
    <source>
        <dbReference type="EMBL" id="URQ63680.1"/>
    </source>
</evidence>
<dbReference type="NCBIfam" id="TIGR02532">
    <property type="entry name" value="IV_pilin_GFxxxE"/>
    <property type="match status" value="1"/>
</dbReference>
<protein>
    <submittedName>
        <fullName evidence="2">Prepilin-type N-terminal cleavage/methylation domain-containing protein</fullName>
    </submittedName>
</protein>
<name>A0A9Q8X2G2_9GAMM</name>
<reference evidence="2" key="1">
    <citation type="submission" date="2022-05" db="EMBL/GenBank/DDBJ databases">
        <title>Single-amplified genomics reveal most streamlined microbe among free-living bacteria.</title>
        <authorList>
            <person name="Roda-Garcia J."/>
            <person name="Haro-Moreno J.M."/>
            <person name="Rodriguez-Valera F."/>
            <person name="Almagro-Moreno S."/>
            <person name="Lopez-Perez M."/>
        </authorList>
    </citation>
    <scope>NUCLEOTIDE SEQUENCE</scope>
    <source>
        <strain evidence="2">TMED112-D2-2</strain>
    </source>
</reference>
<dbReference type="Pfam" id="PF07963">
    <property type="entry name" value="N_methyl"/>
    <property type="match status" value="1"/>
</dbReference>